<dbReference type="Gene3D" id="3.20.20.30">
    <property type="entry name" value="Luciferase-like domain"/>
    <property type="match status" value="1"/>
</dbReference>
<reference evidence="4" key="4">
    <citation type="submission" date="2022-04" db="EMBL/GenBank/DDBJ databases">
        <authorList>
            <person name="Komine T."/>
            <person name="Fukano H."/>
            <person name="Wada S."/>
        </authorList>
    </citation>
    <scope>NUCLEOTIDE SEQUENCE</scope>
    <source>
        <strain evidence="4">NJB18185</strain>
    </source>
</reference>
<organism evidence="4 6">
    <name type="scientific">Mycobacterium montefiorense</name>
    <dbReference type="NCBI Taxonomy" id="154654"/>
    <lineage>
        <taxon>Bacteria</taxon>
        <taxon>Bacillati</taxon>
        <taxon>Actinomycetota</taxon>
        <taxon>Actinomycetes</taxon>
        <taxon>Mycobacteriales</taxon>
        <taxon>Mycobacteriaceae</taxon>
        <taxon>Mycobacterium</taxon>
        <taxon>Mycobacterium simiae complex</taxon>
    </lineage>
</organism>
<dbReference type="Pfam" id="PF00296">
    <property type="entry name" value="Bac_luciferase"/>
    <property type="match status" value="1"/>
</dbReference>
<sequence length="372" mass="40499">MTKIACEVPWQNRRFTVPLERIKRCERLGFDAVFTAEGAGSDALTPLAYIAAHTSKIGLGTHIATLTARPATVLAQGLTTIDAMAGGGRVIAGVGAGFPSIAEGWHGRPWGKPVRRLRDYVGVLRQAFAGQGARDTHGNPIESTELYWEQSCTRLVKPVRCQSSETSIPYSGAGALGVEPWSMSVESGFEPEIHLAAVGPQMVELTAEVADGWFPWGFVPGMMPTFGPQLDTGFARRTDGKKREDFDVWAIVDLVVTDDVAAGIDLFRPYVVEWSENMRLQAEALGFTGLCDRLAELVAAGRREEALAAVPDDYVDTAFLIGSHQRIAERVQLWIDSGATGLIFRYGPQVQVGAHNIVEDMDIWETIARATR</sequence>
<comment type="caution">
    <text evidence="4">The sequence shown here is derived from an EMBL/GenBank/DDBJ whole genome shotgun (WGS) entry which is preliminary data.</text>
</comment>
<dbReference type="Proteomes" id="UP001139505">
    <property type="component" value="Unassembled WGS sequence"/>
</dbReference>
<accession>A0AA37UV38</accession>
<dbReference type="PANTHER" id="PTHR43244:SF1">
    <property type="entry name" value="5,10-METHYLENETETRAHYDROMETHANOPTERIN REDUCTASE"/>
    <property type="match status" value="1"/>
</dbReference>
<dbReference type="Proteomes" id="UP000245060">
    <property type="component" value="Unassembled WGS sequence"/>
</dbReference>
<dbReference type="EMBL" id="BFCH01000018">
    <property type="protein sequence ID" value="GBG38699.1"/>
    <property type="molecule type" value="Genomic_DNA"/>
</dbReference>
<evidence type="ECO:0000313" key="6">
    <source>
        <dbReference type="Proteomes" id="UP001139505"/>
    </source>
</evidence>
<dbReference type="PANTHER" id="PTHR43244">
    <property type="match status" value="1"/>
</dbReference>
<evidence type="ECO:0000256" key="1">
    <source>
        <dbReference type="ARBA" id="ARBA00023002"/>
    </source>
</evidence>
<keyword evidence="1" id="KW-0560">Oxidoreductase</keyword>
<protein>
    <submittedName>
        <fullName evidence="4">Luciferase-like protein</fullName>
    </submittedName>
</protein>
<evidence type="ECO:0000259" key="2">
    <source>
        <dbReference type="Pfam" id="PF00296"/>
    </source>
</evidence>
<dbReference type="RefSeq" id="WP_108923130.1">
    <property type="nucleotide sequence ID" value="NZ_BFCH01000018.1"/>
</dbReference>
<dbReference type="EMBL" id="BQYH01000005">
    <property type="protein sequence ID" value="GKU70949.1"/>
    <property type="molecule type" value="Genomic_DNA"/>
</dbReference>
<evidence type="ECO:0000313" key="4">
    <source>
        <dbReference type="EMBL" id="GKU70949.1"/>
    </source>
</evidence>
<name>A0AA37UV38_9MYCO</name>
<dbReference type="InterPro" id="IPR011251">
    <property type="entry name" value="Luciferase-like_dom"/>
</dbReference>
<proteinExistence type="predicted"/>
<reference evidence="5" key="2">
    <citation type="submission" date="2018-04" db="EMBL/GenBank/DDBJ databases">
        <title>Draft genome sequence of Mycobacterium montefiorense isolated from Japanese black salamander.</title>
        <authorList>
            <person name="Fukano H."/>
            <person name="Yoshida M."/>
            <person name="Shimizu A."/>
            <person name="Iwao H."/>
            <person name="Kurata O."/>
            <person name="Katayama Y."/>
            <person name="Omatsu T."/>
            <person name="Mizutani T."/>
            <person name="Wada S."/>
            <person name="Hoshino Y."/>
        </authorList>
    </citation>
    <scope>NUCLEOTIDE SEQUENCE [LARGE SCALE GENOMIC DNA]</scope>
    <source>
        <strain evidence="5">BS</strain>
    </source>
</reference>
<reference evidence="4" key="3">
    <citation type="journal article" date="2022" name="Microbiol. Resour. Announc.">
        <title>Draft Genome Sequences of Eight Mycobacterium montefiorense Strains Isolated from Salamanders in Captivity.</title>
        <authorList>
            <person name="Komine T."/>
            <person name="Ihara H."/>
            <person name="Fukano H."/>
            <person name="Hoshino Y."/>
            <person name="Kurata O."/>
            <person name="Wada S."/>
        </authorList>
    </citation>
    <scope>NUCLEOTIDE SEQUENCE</scope>
    <source>
        <strain evidence="4">NJB18185</strain>
    </source>
</reference>
<dbReference type="GO" id="GO:0016705">
    <property type="term" value="F:oxidoreductase activity, acting on paired donors, with incorporation or reduction of molecular oxygen"/>
    <property type="evidence" value="ECO:0007669"/>
    <property type="project" value="InterPro"/>
</dbReference>
<dbReference type="CDD" id="cd01097">
    <property type="entry name" value="Tetrahydromethanopterin_reductase"/>
    <property type="match status" value="1"/>
</dbReference>
<feature type="domain" description="Luciferase-like" evidence="2">
    <location>
        <begin position="19"/>
        <end position="340"/>
    </location>
</feature>
<evidence type="ECO:0000313" key="3">
    <source>
        <dbReference type="EMBL" id="GBG38699.1"/>
    </source>
</evidence>
<dbReference type="SUPFAM" id="SSF51679">
    <property type="entry name" value="Bacterial luciferase-like"/>
    <property type="match status" value="1"/>
</dbReference>
<dbReference type="InterPro" id="IPR050564">
    <property type="entry name" value="F420-G6PD/mer"/>
</dbReference>
<evidence type="ECO:0000313" key="5">
    <source>
        <dbReference type="Proteomes" id="UP000245060"/>
    </source>
</evidence>
<reference evidence="3" key="1">
    <citation type="journal article" date="2018" name="Genome Announc.">
        <title>Draft Genome Sequence of Mycobacterium montefiorense Isolated from Japanese Black Salamander (Hynobius nigrescens).</title>
        <authorList>
            <person name="Fukano H."/>
            <person name="Yoshida M."/>
            <person name="Shimizu A."/>
            <person name="Iwao H."/>
            <person name="Katayama Y."/>
            <person name="Omatsu T."/>
            <person name="Mizutani T."/>
            <person name="Kurata O."/>
            <person name="Wada S."/>
            <person name="Hoshino Y."/>
        </authorList>
    </citation>
    <scope>NUCLEOTIDE SEQUENCE</scope>
    <source>
        <strain evidence="3">BS</strain>
    </source>
</reference>
<dbReference type="InterPro" id="IPR036661">
    <property type="entry name" value="Luciferase-like_sf"/>
</dbReference>
<keyword evidence="5" id="KW-1185">Reference proteome</keyword>
<dbReference type="AlphaFoldDB" id="A0AA37UV38"/>
<gene>
    <name evidence="3" type="ORF">MmonteBS_30710</name>
    <name evidence="4" type="ORF">NJB18185_07260</name>
</gene>